<proteinExistence type="predicted"/>
<evidence type="ECO:0000313" key="1">
    <source>
        <dbReference type="EMBL" id="GAC50952.1"/>
    </source>
</evidence>
<dbReference type="eggNOG" id="COG0468">
    <property type="taxonomic scope" value="Bacteria"/>
</dbReference>
<organism evidence="1 2">
    <name type="scientific">Gordonia aichiensis NBRC 108223</name>
    <dbReference type="NCBI Taxonomy" id="1220583"/>
    <lineage>
        <taxon>Bacteria</taxon>
        <taxon>Bacillati</taxon>
        <taxon>Actinomycetota</taxon>
        <taxon>Actinomycetes</taxon>
        <taxon>Mycobacteriales</taxon>
        <taxon>Gordoniaceae</taxon>
        <taxon>Gordonia</taxon>
    </lineage>
</organism>
<evidence type="ECO:0000313" key="2">
    <source>
        <dbReference type="Proteomes" id="UP000010988"/>
    </source>
</evidence>
<dbReference type="InterPro" id="IPR027417">
    <property type="entry name" value="P-loop_NTPase"/>
</dbReference>
<keyword evidence="2" id="KW-1185">Reference proteome</keyword>
<dbReference type="Pfam" id="PF13481">
    <property type="entry name" value="AAA_25"/>
    <property type="match status" value="1"/>
</dbReference>
<sequence>MSRTVTLSVTEQSVVIENDDVADEIETLQSALDLAEKENERLRPRRVGEVMDEAREEQRQHAVSWGRIDLAGIVNGDEPPITPTTWRRDDGLFMLYPGHTHSVHGESESGKSLVLQALAAETVNAGGRVLFLDYESDQHSVVSRLRELGATSEAIIGRFDYRRPESRPDASTEAWAEILATDYALIVIDGVTASLGTFDLSGMNNDEVNKWTRILPRKLAEATGAPLVMVDHVTKSDNGRGRWAIGAQAKMADITGAAYTLEVVKHPKRGGIGKLRLRIGKDRPGYVRPRCAEGSSGNMQVAAEVVVDSTFDSLSVTLKLPEKMAEDGPLTSKGTPRNEDLMERISEEIVRRRNAWLDEDDRHEPASFRFSMDEIEKSVRGRSATVREHVKTLANEGYIEATKARFRFVKEYRRPNGPRPLQVVDAEPTKATR</sequence>
<dbReference type="RefSeq" id="WP_005179739.1">
    <property type="nucleotide sequence ID" value="NZ_BANR01000035.1"/>
</dbReference>
<protein>
    <submittedName>
        <fullName evidence="1">Uncharacterized protein</fullName>
    </submittedName>
</protein>
<dbReference type="AlphaFoldDB" id="L7KSM2"/>
<dbReference type="SUPFAM" id="SSF52540">
    <property type="entry name" value="P-loop containing nucleoside triphosphate hydrolases"/>
    <property type="match status" value="1"/>
</dbReference>
<dbReference type="EMBL" id="BANR01000035">
    <property type="protein sequence ID" value="GAC50952.1"/>
    <property type="molecule type" value="Genomic_DNA"/>
</dbReference>
<accession>L7KSM2</accession>
<comment type="caution">
    <text evidence="1">The sequence shown here is derived from an EMBL/GenBank/DDBJ whole genome shotgun (WGS) entry which is preliminary data.</text>
</comment>
<reference evidence="1 2" key="1">
    <citation type="submission" date="2012-12" db="EMBL/GenBank/DDBJ databases">
        <title>Whole genome shotgun sequence of Gordonia aichiensis NBRC 108223.</title>
        <authorList>
            <person name="Isaki-Nakamura S."/>
            <person name="Hosoyama A."/>
            <person name="Tsuchikane K."/>
            <person name="Ando Y."/>
            <person name="Baba S."/>
            <person name="Ohji S."/>
            <person name="Hamada M."/>
            <person name="Tamura T."/>
            <person name="Yamazoe A."/>
            <person name="Yamazaki S."/>
            <person name="Fujita N."/>
        </authorList>
    </citation>
    <scope>NUCLEOTIDE SEQUENCE [LARGE SCALE GENOMIC DNA]</scope>
    <source>
        <strain evidence="1 2">NBRC 108223</strain>
    </source>
</reference>
<dbReference type="Gene3D" id="3.40.50.300">
    <property type="entry name" value="P-loop containing nucleotide triphosphate hydrolases"/>
    <property type="match status" value="1"/>
</dbReference>
<dbReference type="Proteomes" id="UP000010988">
    <property type="component" value="Unassembled WGS sequence"/>
</dbReference>
<gene>
    <name evidence="1" type="ORF">GOACH_35_00040</name>
</gene>
<dbReference type="STRING" id="1220583.GOACH_35_00040"/>
<name>L7KSM2_9ACTN</name>
<dbReference type="OrthoDB" id="3171622at2"/>